<evidence type="ECO:0000313" key="4">
    <source>
        <dbReference type="Proteomes" id="UP000308549"/>
    </source>
</evidence>
<accession>A0A4U0TJV5</accession>
<name>A0A4U0TJV5_9PEZI</name>
<comment type="caution">
    <text evidence="3">The sequence shown here is derived from an EMBL/GenBank/DDBJ whole genome shotgun (WGS) entry which is preliminary data.</text>
</comment>
<evidence type="ECO:0000259" key="2">
    <source>
        <dbReference type="Pfam" id="PF22685"/>
    </source>
</evidence>
<dbReference type="InterPro" id="IPR051317">
    <property type="entry name" value="Gfo/Idh/MocA_oxidoreduct"/>
</dbReference>
<dbReference type="InterPro" id="IPR036291">
    <property type="entry name" value="NAD(P)-bd_dom_sf"/>
</dbReference>
<dbReference type="InterPro" id="IPR055080">
    <property type="entry name" value="Gal80p-like_C"/>
</dbReference>
<gene>
    <name evidence="3" type="ORF">B0A50_08190</name>
</gene>
<dbReference type="Pfam" id="PF01408">
    <property type="entry name" value="GFO_IDH_MocA"/>
    <property type="match status" value="1"/>
</dbReference>
<dbReference type="Proteomes" id="UP000308549">
    <property type="component" value="Unassembled WGS sequence"/>
</dbReference>
<dbReference type="PANTHER" id="PTHR43708">
    <property type="entry name" value="CONSERVED EXPRESSED OXIDOREDUCTASE (EUROFUNG)"/>
    <property type="match status" value="1"/>
</dbReference>
<protein>
    <submittedName>
        <fullName evidence="3">Uncharacterized protein</fullName>
    </submittedName>
</protein>
<reference evidence="3 4" key="1">
    <citation type="submission" date="2017-03" db="EMBL/GenBank/DDBJ databases">
        <title>Genomes of endolithic fungi from Antarctica.</title>
        <authorList>
            <person name="Coleine C."/>
            <person name="Masonjones S."/>
            <person name="Stajich J.E."/>
        </authorList>
    </citation>
    <scope>NUCLEOTIDE SEQUENCE [LARGE SCALE GENOMIC DNA]</scope>
    <source>
        <strain evidence="3 4">CCFEE 6315</strain>
    </source>
</reference>
<evidence type="ECO:0000259" key="1">
    <source>
        <dbReference type="Pfam" id="PF01408"/>
    </source>
</evidence>
<dbReference type="Gene3D" id="3.30.360.10">
    <property type="entry name" value="Dihydrodipicolinate Reductase, domain 2"/>
    <property type="match status" value="1"/>
</dbReference>
<dbReference type="Gene3D" id="3.40.50.720">
    <property type="entry name" value="NAD(P)-binding Rossmann-like Domain"/>
    <property type="match status" value="1"/>
</dbReference>
<dbReference type="PANTHER" id="PTHR43708:SF1">
    <property type="entry name" value="GALACTOSE_LACTOSE METABOLISM REGULATORY PROTEIN GAL80"/>
    <property type="match status" value="1"/>
</dbReference>
<dbReference type="GO" id="GO:0000166">
    <property type="term" value="F:nucleotide binding"/>
    <property type="evidence" value="ECO:0007669"/>
    <property type="project" value="InterPro"/>
</dbReference>
<dbReference type="AlphaFoldDB" id="A0A4U0TJV5"/>
<dbReference type="SUPFAM" id="SSF51735">
    <property type="entry name" value="NAD(P)-binding Rossmann-fold domains"/>
    <property type="match status" value="1"/>
</dbReference>
<dbReference type="EMBL" id="NAJL01000083">
    <property type="protein sequence ID" value="TKA22133.1"/>
    <property type="molecule type" value="Genomic_DNA"/>
</dbReference>
<dbReference type="InterPro" id="IPR000683">
    <property type="entry name" value="Gfo/Idh/MocA-like_OxRdtase_N"/>
</dbReference>
<proteinExistence type="predicted"/>
<sequence>MAPIRIGILGLSPGQWAANAHLPYLQSPQSKFEIVAVCNSSSESAKKSIKNLGLAESTKAYGNPEDLASDANVDLIVCTVRVDRHYKTITPAIKAGKNVLVEWPLGKNLQEAEELLRLSKEHRTKLAAVGCQGRFDATFRTVKKLIDDGKIGKVLSTTVVGPCGLTGSPALGPSTEYLSQIEVGGNLVTIPFMHFMDSFTRVLGEPESFNSVLSVQRPSIDIVDSDGSVVKKNLKATAHDQASVQGKLTSGAIFSVSIRGGDPFKDEPGVDWRIYGEKGEIWVKAPTMHMQISGGTSIQLHDFEKDEKTEVEFMKEAFSEMPPMTRNVARLYEAIAAEDASAFCTFEQAVERHRFVDALYKQNGVY</sequence>
<dbReference type="SUPFAM" id="SSF55347">
    <property type="entry name" value="Glyceraldehyde-3-phosphate dehydrogenase-like, C-terminal domain"/>
    <property type="match status" value="1"/>
</dbReference>
<feature type="domain" description="Gal80p-like C-terminal" evidence="2">
    <location>
        <begin position="140"/>
        <end position="284"/>
    </location>
</feature>
<keyword evidence="4" id="KW-1185">Reference proteome</keyword>
<evidence type="ECO:0000313" key="3">
    <source>
        <dbReference type="EMBL" id="TKA22133.1"/>
    </source>
</evidence>
<dbReference type="Pfam" id="PF22685">
    <property type="entry name" value="Gal80p_C-like"/>
    <property type="match status" value="1"/>
</dbReference>
<dbReference type="OrthoDB" id="64915at2759"/>
<organism evidence="3 4">
    <name type="scientific">Salinomyces thailandicus</name>
    <dbReference type="NCBI Taxonomy" id="706561"/>
    <lineage>
        <taxon>Eukaryota</taxon>
        <taxon>Fungi</taxon>
        <taxon>Dikarya</taxon>
        <taxon>Ascomycota</taxon>
        <taxon>Pezizomycotina</taxon>
        <taxon>Dothideomycetes</taxon>
        <taxon>Dothideomycetidae</taxon>
        <taxon>Mycosphaerellales</taxon>
        <taxon>Teratosphaeriaceae</taxon>
        <taxon>Salinomyces</taxon>
    </lineage>
</organism>
<feature type="domain" description="Gfo/Idh/MocA-like oxidoreductase N-terminal" evidence="1">
    <location>
        <begin position="4"/>
        <end position="126"/>
    </location>
</feature>